<protein>
    <submittedName>
        <fullName evidence="1">Uncharacterized protein</fullName>
    </submittedName>
</protein>
<reference evidence="1" key="1">
    <citation type="submission" date="2022-01" db="EMBL/GenBank/DDBJ databases">
        <authorList>
            <person name="Criscuolo A."/>
        </authorList>
    </citation>
    <scope>NUCLEOTIDE SEQUENCE</scope>
    <source>
        <strain evidence="1">CIP111893</strain>
    </source>
</reference>
<evidence type="ECO:0000313" key="2">
    <source>
        <dbReference type="Proteomes" id="UP000838686"/>
    </source>
</evidence>
<sequence length="172" mass="19987">MIVGNRSLFAVEFELDQEYGGVWLFGKFCYWIRDRRLGDYELGTSLRDVLFSLDNLVRENGNRTHVELFGLPRSDLFTRLDGALFGYEPSQYDDVAIQETWARFNVGLPVDVFDGWKLYLVENLKAARILFKSLGETEIQEEEFGIGLFDEVIFRTHQELTILYNNAIKSHS</sequence>
<gene>
    <name evidence="1" type="ORF">PAECIP111893_00563</name>
</gene>
<comment type="caution">
    <text evidence="1">The sequence shown here is derived from an EMBL/GenBank/DDBJ whole genome shotgun (WGS) entry which is preliminary data.</text>
</comment>
<dbReference type="Pfam" id="PF15593">
    <property type="entry name" value="Imm42"/>
    <property type="match status" value="1"/>
</dbReference>
<evidence type="ECO:0000313" key="1">
    <source>
        <dbReference type="EMBL" id="CAH1193825.1"/>
    </source>
</evidence>
<keyword evidence="2" id="KW-1185">Reference proteome</keyword>
<dbReference type="InterPro" id="IPR028958">
    <property type="entry name" value="Imm42"/>
</dbReference>
<accession>A0ABM9BUR0</accession>
<organism evidence="1 2">
    <name type="scientific">Paenibacillus plantiphilus</name>
    <dbReference type="NCBI Taxonomy" id="2905650"/>
    <lineage>
        <taxon>Bacteria</taxon>
        <taxon>Bacillati</taxon>
        <taxon>Bacillota</taxon>
        <taxon>Bacilli</taxon>
        <taxon>Bacillales</taxon>
        <taxon>Paenibacillaceae</taxon>
        <taxon>Paenibacillus</taxon>
    </lineage>
</organism>
<dbReference type="EMBL" id="CAKMMF010000002">
    <property type="protein sequence ID" value="CAH1193825.1"/>
    <property type="molecule type" value="Genomic_DNA"/>
</dbReference>
<dbReference type="Proteomes" id="UP000838686">
    <property type="component" value="Unassembled WGS sequence"/>
</dbReference>
<name>A0ABM9BUR0_9BACL</name>
<proteinExistence type="predicted"/>
<dbReference type="RefSeq" id="WP_236338819.1">
    <property type="nucleotide sequence ID" value="NZ_CAKMMF010000002.1"/>
</dbReference>